<evidence type="ECO:0000256" key="1">
    <source>
        <dbReference type="ARBA" id="ARBA00022617"/>
    </source>
</evidence>
<dbReference type="Pfam" id="PF13442">
    <property type="entry name" value="Cytochrome_CBB3"/>
    <property type="match status" value="1"/>
</dbReference>
<evidence type="ECO:0000256" key="4">
    <source>
        <dbReference type="SAM" id="Phobius"/>
    </source>
</evidence>
<keyword evidence="4" id="KW-0812">Transmembrane</keyword>
<evidence type="ECO:0000256" key="3">
    <source>
        <dbReference type="ARBA" id="ARBA00023004"/>
    </source>
</evidence>
<dbReference type="GO" id="GO:0046872">
    <property type="term" value="F:metal ion binding"/>
    <property type="evidence" value="ECO:0007669"/>
    <property type="project" value="UniProtKB-KW"/>
</dbReference>
<dbReference type="EMBL" id="UINC01000967">
    <property type="protein sequence ID" value="SUZ65745.1"/>
    <property type="molecule type" value="Genomic_DNA"/>
</dbReference>
<gene>
    <name evidence="6" type="ORF">METZ01_LOCUS18599</name>
</gene>
<dbReference type="AlphaFoldDB" id="A0A381PFG3"/>
<feature type="transmembrane region" description="Helical" evidence="4">
    <location>
        <begin position="12"/>
        <end position="31"/>
    </location>
</feature>
<proteinExistence type="predicted"/>
<feature type="domain" description="Cytochrome c" evidence="5">
    <location>
        <begin position="103"/>
        <end position="203"/>
    </location>
</feature>
<dbReference type="SUPFAM" id="SSF46626">
    <property type="entry name" value="Cytochrome c"/>
    <property type="match status" value="2"/>
</dbReference>
<dbReference type="GO" id="GO:0009055">
    <property type="term" value="F:electron transfer activity"/>
    <property type="evidence" value="ECO:0007669"/>
    <property type="project" value="InterPro"/>
</dbReference>
<feature type="domain" description="Cytochrome c" evidence="5">
    <location>
        <begin position="256"/>
        <end position="384"/>
    </location>
</feature>
<dbReference type="GO" id="GO:0020037">
    <property type="term" value="F:heme binding"/>
    <property type="evidence" value="ECO:0007669"/>
    <property type="project" value="InterPro"/>
</dbReference>
<sequence length="398" mass="42038">MTTLLLASTQRTVGWVLASIVLVGMGIYLLFNFRIGKREVGSEIELAPNRIRHADDDLLETRLLDRNLAWSLVTLTVVSLVLPLYWLMEPARQDNAAYGWVKRFEKRGANSFEEACVSCHGPGGVGGVASFTIAGADGGFVAQVDWKAPALTTVLSRFSESEVEHILNYGRPGSPMPAWGLAGGGPMTSQQIHQLIVYLRSIQLSPEDAAAEVASGLEVGARAIVTERDSGLTDAADIAVAVDAWLAQAADPTSSDYLAYGELLFNNPVAQGANSCARCHTPGFSYGASSSTATAQLISEWPLLAETGILTGYQPGAGHVGPSLAGVETHFSTPASQEDFIRSGSEVGVGYGNARAGTGGMPGFGGRVDDLDVIGTVVRSRILTPEQIVAIVAYERSL</sequence>
<dbReference type="PROSITE" id="PS51007">
    <property type="entry name" value="CYTC"/>
    <property type="match status" value="2"/>
</dbReference>
<name>A0A381PFG3_9ZZZZ</name>
<organism evidence="6">
    <name type="scientific">marine metagenome</name>
    <dbReference type="NCBI Taxonomy" id="408172"/>
    <lineage>
        <taxon>unclassified sequences</taxon>
        <taxon>metagenomes</taxon>
        <taxon>ecological metagenomes</taxon>
    </lineage>
</organism>
<accession>A0A381PFG3</accession>
<keyword evidence="1" id="KW-0349">Heme</keyword>
<evidence type="ECO:0000313" key="6">
    <source>
        <dbReference type="EMBL" id="SUZ65745.1"/>
    </source>
</evidence>
<dbReference type="InterPro" id="IPR036909">
    <property type="entry name" value="Cyt_c-like_dom_sf"/>
</dbReference>
<dbReference type="InterPro" id="IPR009056">
    <property type="entry name" value="Cyt_c-like_dom"/>
</dbReference>
<dbReference type="Gene3D" id="1.10.760.10">
    <property type="entry name" value="Cytochrome c-like domain"/>
    <property type="match status" value="2"/>
</dbReference>
<evidence type="ECO:0000256" key="2">
    <source>
        <dbReference type="ARBA" id="ARBA00022723"/>
    </source>
</evidence>
<reference evidence="6" key="1">
    <citation type="submission" date="2018-05" db="EMBL/GenBank/DDBJ databases">
        <authorList>
            <person name="Lanie J.A."/>
            <person name="Ng W.-L."/>
            <person name="Kazmierczak K.M."/>
            <person name="Andrzejewski T.M."/>
            <person name="Davidsen T.M."/>
            <person name="Wayne K.J."/>
            <person name="Tettelin H."/>
            <person name="Glass J.I."/>
            <person name="Rusch D."/>
            <person name="Podicherti R."/>
            <person name="Tsui H.-C.T."/>
            <person name="Winkler M.E."/>
        </authorList>
    </citation>
    <scope>NUCLEOTIDE SEQUENCE</scope>
</reference>
<evidence type="ECO:0000259" key="5">
    <source>
        <dbReference type="PROSITE" id="PS51007"/>
    </source>
</evidence>
<keyword evidence="4" id="KW-1133">Transmembrane helix</keyword>
<keyword evidence="2" id="KW-0479">Metal-binding</keyword>
<keyword evidence="3" id="KW-0408">Iron</keyword>
<keyword evidence="4" id="KW-0472">Membrane</keyword>
<feature type="transmembrane region" description="Helical" evidence="4">
    <location>
        <begin position="68"/>
        <end position="88"/>
    </location>
</feature>
<protein>
    <recommendedName>
        <fullName evidence="5">Cytochrome c domain-containing protein</fullName>
    </recommendedName>
</protein>